<organism evidence="4">
    <name type="scientific">Danio rerio</name>
    <name type="common">Zebrafish</name>
    <name type="synonym">Brachydanio rerio</name>
    <dbReference type="NCBI Taxonomy" id="7955"/>
    <lineage>
        <taxon>Eukaryota</taxon>
        <taxon>Metazoa</taxon>
        <taxon>Chordata</taxon>
        <taxon>Craniata</taxon>
        <taxon>Vertebrata</taxon>
        <taxon>Euteleostomi</taxon>
        <taxon>Actinopterygii</taxon>
        <taxon>Neopterygii</taxon>
        <taxon>Teleostei</taxon>
        <taxon>Ostariophysi</taxon>
        <taxon>Cypriniformes</taxon>
        <taxon>Danionidae</taxon>
        <taxon>Danioninae</taxon>
        <taxon>Danio</taxon>
    </lineage>
</organism>
<dbReference type="GO" id="GO:0006955">
    <property type="term" value="P:immune response"/>
    <property type="evidence" value="ECO:0000318"/>
    <property type="project" value="GO_Central"/>
</dbReference>
<keyword evidence="4" id="KW-0675">Receptor</keyword>
<dbReference type="Pfam" id="PF00059">
    <property type="entry name" value="Lectin_C"/>
    <property type="match status" value="1"/>
</dbReference>
<dbReference type="SUPFAM" id="SSF56436">
    <property type="entry name" value="C-type lectin-like"/>
    <property type="match status" value="1"/>
</dbReference>
<dbReference type="CTD" id="559737"/>
<dbReference type="InterPro" id="IPR016187">
    <property type="entry name" value="CTDL_fold"/>
</dbReference>
<dbReference type="SMART" id="SM00034">
    <property type="entry name" value="CLECT"/>
    <property type="match status" value="1"/>
</dbReference>
<evidence type="ECO:0000313" key="5">
    <source>
        <dbReference type="Proteomes" id="UP000000437"/>
    </source>
</evidence>
<evidence type="ECO:0000259" key="3">
    <source>
        <dbReference type="PROSITE" id="PS50041"/>
    </source>
</evidence>
<reference evidence="6" key="5">
    <citation type="submission" date="2025-04" db="UniProtKB">
        <authorList>
            <consortium name="RefSeq"/>
        </authorList>
    </citation>
    <scope>IDENTIFICATION</scope>
</reference>
<dbReference type="CDD" id="cd03590">
    <property type="entry name" value="CLECT_DC-SIGN_like"/>
    <property type="match status" value="1"/>
</dbReference>
<reference evidence="6" key="4">
    <citation type="journal article" date="2019" name="Front. Immunol.">
        <title>Studies Into beta-Glucan Recognition in Fish Suggests a Key Role for the C-Type Lectin Pathway.</title>
        <authorList>
            <person name="Petit J."/>
            <person name="Bailey E.C."/>
            <person name="Wheeler R.T."/>
            <person name="de Oliveira C.A.F."/>
            <person name="Forlenza M."/>
            <person name="Wiegertjes G.F."/>
        </authorList>
    </citation>
    <scope>NUCLEOTIDE SEQUENCE</scope>
</reference>
<gene>
    <name evidence="6 7" type="primary">illr4</name>
    <name evidence="4 6" type="synonym">illrL</name>
    <name evidence="6" type="synonym">zgc:152681</name>
</gene>
<dbReference type="RefSeq" id="NP_001035129.1">
    <property type="nucleotide sequence ID" value="NM_001040040.1"/>
</dbReference>
<dbReference type="AGR" id="ZFIN:ZDB-GENE-050311-5"/>
<dbReference type="KEGG" id="dre:559737"/>
<dbReference type="InterPro" id="IPR016186">
    <property type="entry name" value="C-type_lectin-like/link_sf"/>
</dbReference>
<evidence type="ECO:0000256" key="2">
    <source>
        <dbReference type="SAM" id="Phobius"/>
    </source>
</evidence>
<dbReference type="PANTHER" id="PTHR22803">
    <property type="entry name" value="MANNOSE, PHOSPHOLIPASE, LECTIN RECEPTOR RELATED"/>
    <property type="match status" value="1"/>
</dbReference>
<reference evidence="4 6" key="1">
    <citation type="journal article" date="2006" name="Immunogenetics">
        <title>Immune-related, lectin-like receptors are differentially expressed in the myeloid and lymphoid lineages of zebrafish.</title>
        <authorList>
            <person name="Panagos P.G."/>
            <person name="Dobrinski K.P."/>
            <person name="Chen X."/>
            <person name="Grant A.W."/>
            <person name="Traver D."/>
            <person name="Djeu J.Y."/>
            <person name="Wei S."/>
            <person name="Yoder J.A."/>
        </authorList>
    </citation>
    <scope>NUCLEOTIDE SEQUENCE</scope>
</reference>
<dbReference type="InterPro" id="IPR001304">
    <property type="entry name" value="C-type_lectin-like"/>
</dbReference>
<dbReference type="Proteomes" id="UP000000437">
    <property type="component" value="Chromosome 19"/>
</dbReference>
<dbReference type="EMBL" id="AY986758">
    <property type="protein sequence ID" value="AAY43092.1"/>
    <property type="molecule type" value="mRNA"/>
</dbReference>
<sequence>MSEDVVYSEVVFVKKKQADKDDEDDPDQCDLQKRRSCCDGVRLVLTALCVIFTTGLIALSFLCYMQATSNHNFQKKLQDLQEVHDALQENFTAFSAVLEHIYNREQNLSRALNNSAQCPEDWQYHAGKCYYFSSNTNTLDWFKSRDACISDGGHLVIINNRDEQEFLMSKTNKYKGSFWIGLTDKSTEGQWLWVDNTKLSTDIRYWNGQEPDNWKGYRNEYTEGEDCARIEQNNWNINSWFDAFCTIAFRRICETRSSR</sequence>
<keyword evidence="2" id="KW-1133">Transmembrane helix</keyword>
<dbReference type="ZFIN" id="ZDB-GENE-050311-5">
    <property type="gene designation" value="illr4"/>
</dbReference>
<dbReference type="PhylomeDB" id="Q24K30"/>
<proteinExistence type="evidence at transcript level"/>
<keyword evidence="5" id="KW-1185">Reference proteome</keyword>
<keyword evidence="1 4" id="KW-0430">Lectin</keyword>
<dbReference type="AlphaFoldDB" id="Q24K30"/>
<evidence type="ECO:0000313" key="6">
    <source>
        <dbReference type="RefSeq" id="NP_001035129.1"/>
    </source>
</evidence>
<dbReference type="InterPro" id="IPR050111">
    <property type="entry name" value="C-type_lectin/snaclec_domain"/>
</dbReference>
<dbReference type="GO" id="GO:0038187">
    <property type="term" value="F:pattern recognition receptor activity"/>
    <property type="evidence" value="ECO:0000318"/>
    <property type="project" value="GO_Central"/>
</dbReference>
<dbReference type="GO" id="GO:0016020">
    <property type="term" value="C:membrane"/>
    <property type="evidence" value="ECO:0000314"/>
    <property type="project" value="ZFIN"/>
</dbReference>
<dbReference type="OrthoDB" id="2142683at2759"/>
<evidence type="ECO:0000313" key="4">
    <source>
        <dbReference type="EMBL" id="AAY43092.1"/>
    </source>
</evidence>
<reference evidence="5" key="2">
    <citation type="journal article" date="2013" name="Nature">
        <title>The zebrafish reference genome sequence and its relationship to the human genome.</title>
        <authorList>
            <consortium name="Genome Reference Consortium Zebrafish"/>
            <person name="Howe K."/>
            <person name="Clark M.D."/>
            <person name="Torroja C.F."/>
            <person name="Torrance J."/>
            <person name="Berthelot C."/>
            <person name="Muffato M."/>
            <person name="Collins J.E."/>
            <person name="Humphray S."/>
            <person name="McLaren K."/>
            <person name="Matthews L."/>
            <person name="McLaren S."/>
            <person name="Sealy I."/>
            <person name="Caccamo M."/>
            <person name="Churcher C."/>
            <person name="Scott C."/>
            <person name="Barrett J.C."/>
            <person name="Koch R."/>
            <person name="Rauch G.J."/>
            <person name="White S."/>
            <person name="Chow W."/>
            <person name="Kilian B."/>
            <person name="Quintais L.T."/>
            <person name="Guerra-Assuncao J.A."/>
            <person name="Zhou Y."/>
            <person name="Gu Y."/>
            <person name="Yen J."/>
            <person name="Vogel J.H."/>
            <person name="Eyre T."/>
            <person name="Redmond S."/>
            <person name="Banerjee R."/>
            <person name="Chi J."/>
            <person name="Fu B."/>
            <person name="Langley E."/>
            <person name="Maguire S.F."/>
            <person name="Laird G.K."/>
            <person name="Lloyd D."/>
            <person name="Kenyon E."/>
            <person name="Donaldson S."/>
            <person name="Sehra H."/>
            <person name="Almeida-King J."/>
            <person name="Loveland J."/>
            <person name="Trevanion S."/>
            <person name="Jones M."/>
            <person name="Quail M."/>
            <person name="Willey D."/>
            <person name="Hunt A."/>
            <person name="Burton J."/>
            <person name="Sims S."/>
            <person name="McLay K."/>
            <person name="Plumb B."/>
            <person name="Davis J."/>
            <person name="Clee C."/>
            <person name="Oliver K."/>
            <person name="Clark R."/>
            <person name="Riddle C."/>
            <person name="Elliot D."/>
            <person name="Eliott D."/>
            <person name="Threadgold G."/>
            <person name="Harden G."/>
            <person name="Ware D."/>
            <person name="Begum S."/>
            <person name="Mortimore B."/>
            <person name="Mortimer B."/>
            <person name="Kerry G."/>
            <person name="Heath P."/>
            <person name="Phillimore B."/>
            <person name="Tracey A."/>
            <person name="Corby N."/>
            <person name="Dunn M."/>
            <person name="Johnson C."/>
            <person name="Wood J."/>
            <person name="Clark S."/>
            <person name="Pelan S."/>
            <person name="Griffiths G."/>
            <person name="Smith M."/>
            <person name="Glithero R."/>
            <person name="Howden P."/>
            <person name="Barker N."/>
            <person name="Lloyd C."/>
            <person name="Stevens C."/>
            <person name="Harley J."/>
            <person name="Holt K."/>
            <person name="Panagiotidis G."/>
            <person name="Lovell J."/>
            <person name="Beasley H."/>
            <person name="Henderson C."/>
            <person name="Gordon D."/>
            <person name="Auger K."/>
            <person name="Wright D."/>
            <person name="Collins J."/>
            <person name="Raisen C."/>
            <person name="Dyer L."/>
            <person name="Leung K."/>
            <person name="Robertson L."/>
            <person name="Ambridge K."/>
            <person name="Leongamornlert D."/>
            <person name="McGuire S."/>
            <person name="Gilderthorp R."/>
            <person name="Griffiths C."/>
            <person name="Manthravadi D."/>
            <person name="Nichol S."/>
            <person name="Barker G."/>
            <person name="Whitehead S."/>
            <person name="Kay M."/>
            <person name="Brown J."/>
            <person name="Murnane C."/>
            <person name="Gray E."/>
            <person name="Humphries M."/>
            <person name="Sycamore N."/>
            <person name="Barker D."/>
            <person name="Saunders D."/>
            <person name="Wallis J."/>
            <person name="Babbage A."/>
            <person name="Hammond S."/>
            <person name="Mashreghi-Mohammadi M."/>
            <person name="Barr L."/>
            <person name="Martin S."/>
            <person name="Wray P."/>
            <person name="Ellington A."/>
            <person name="Matthews N."/>
            <person name="Ellwood M."/>
            <person name="Woodmansey R."/>
            <person name="Clark G."/>
            <person name="Cooper J."/>
            <person name="Cooper J."/>
            <person name="Tromans A."/>
            <person name="Grafham D."/>
            <person name="Skuce C."/>
            <person name="Pandian R."/>
            <person name="Andrews R."/>
            <person name="Harrison E."/>
            <person name="Kimberley A."/>
            <person name="Garnett J."/>
            <person name="Fosker N."/>
            <person name="Hall R."/>
            <person name="Garner P."/>
            <person name="Kelly D."/>
            <person name="Bird C."/>
            <person name="Palmer S."/>
            <person name="Gehring I."/>
            <person name="Berger A."/>
            <person name="Dooley C.M."/>
            <person name="Ersan-Urun Z."/>
            <person name="Eser C."/>
            <person name="Geiger H."/>
            <person name="Geisler M."/>
            <person name="Karotki L."/>
            <person name="Kirn A."/>
            <person name="Konantz J."/>
            <person name="Konantz M."/>
            <person name="Oberlander M."/>
            <person name="Rudolph-Geiger S."/>
            <person name="Teucke M."/>
            <person name="Lanz C."/>
            <person name="Raddatz G."/>
            <person name="Osoegawa K."/>
            <person name="Zhu B."/>
            <person name="Rapp A."/>
            <person name="Widaa S."/>
            <person name="Langford C."/>
            <person name="Yang F."/>
            <person name="Schuster S.C."/>
            <person name="Carter N.P."/>
            <person name="Harrow J."/>
            <person name="Ning Z."/>
            <person name="Herrero J."/>
            <person name="Searle S.M."/>
            <person name="Enright A."/>
            <person name="Geisler R."/>
            <person name="Plasterk R.H."/>
            <person name="Lee C."/>
            <person name="Westerfield M."/>
            <person name="de Jong P.J."/>
            <person name="Zon L.I."/>
            <person name="Postlethwait J.H."/>
            <person name="Nusslein-Volhard C."/>
            <person name="Hubbard T.J."/>
            <person name="Roest Crollius H."/>
            <person name="Rogers J."/>
            <person name="Stemple D.L."/>
        </authorList>
    </citation>
    <scope>NUCLEOTIDE SEQUENCE [LARGE SCALE GENOMIC DNA]</scope>
</reference>
<dbReference type="Reactome" id="R-DRE-5621480">
    <property type="pathway name" value="Dectin-2 family"/>
</dbReference>
<keyword evidence="2" id="KW-0812">Transmembrane</keyword>
<dbReference type="Reactome" id="R-DRE-6798695">
    <property type="pathway name" value="Neutrophil degranulation"/>
</dbReference>
<evidence type="ECO:0000313" key="7">
    <source>
        <dbReference type="ZFIN" id="ZDB-GENE-050311-5"/>
    </source>
</evidence>
<name>Q24K30_DANRE</name>
<evidence type="ECO:0000256" key="1">
    <source>
        <dbReference type="ARBA" id="ARBA00022734"/>
    </source>
</evidence>
<keyword evidence="2" id="KW-0472">Membrane</keyword>
<dbReference type="Gene3D" id="3.10.100.10">
    <property type="entry name" value="Mannose-Binding Protein A, subunit A"/>
    <property type="match status" value="1"/>
</dbReference>
<feature type="transmembrane region" description="Helical" evidence="2">
    <location>
        <begin position="43"/>
        <end position="67"/>
    </location>
</feature>
<accession>Q24K30</accession>
<dbReference type="GO" id="GO:0009897">
    <property type="term" value="C:external side of plasma membrane"/>
    <property type="evidence" value="ECO:0000318"/>
    <property type="project" value="GO_Central"/>
</dbReference>
<dbReference type="PROSITE" id="PS50041">
    <property type="entry name" value="C_TYPE_LECTIN_2"/>
    <property type="match status" value="1"/>
</dbReference>
<dbReference type="GO" id="GO:0030246">
    <property type="term" value="F:carbohydrate binding"/>
    <property type="evidence" value="ECO:0000318"/>
    <property type="project" value="GO_Central"/>
</dbReference>
<reference evidence="6" key="3">
    <citation type="journal article" date="2014" name="Development">
        <title>Systematic discovery of novel ciliary genes through functional genomics in the zebrafish.</title>
        <authorList>
            <person name="Choksi S.P."/>
            <person name="Babu D."/>
            <person name="Lau D."/>
            <person name="Yu X."/>
            <person name="Roy S."/>
        </authorList>
    </citation>
    <scope>NUCLEOTIDE SEQUENCE</scope>
</reference>
<dbReference type="GeneID" id="559737"/>
<protein>
    <submittedName>
        <fullName evidence="4">Immune-related lectin-like receptor-like</fullName>
    </submittedName>
    <submittedName>
        <fullName evidence="6">Immune-related, lectin-like receptor 4</fullName>
    </submittedName>
</protein>
<dbReference type="InterPro" id="IPR033989">
    <property type="entry name" value="CD209-like_CTLD"/>
</dbReference>
<dbReference type="FunFam" id="3.10.100.10:FF:000211">
    <property type="entry name" value="Immune-related, lectin-like receptor 4"/>
    <property type="match status" value="1"/>
</dbReference>
<feature type="domain" description="C-type lectin" evidence="3">
    <location>
        <begin position="125"/>
        <end position="254"/>
    </location>
</feature>